<accession>A0ACA9MWY6</accession>
<name>A0ACA9MWY6_9GLOM</name>
<feature type="non-terminal residue" evidence="1">
    <location>
        <position position="72"/>
    </location>
</feature>
<dbReference type="Proteomes" id="UP000789920">
    <property type="component" value="Unassembled WGS sequence"/>
</dbReference>
<reference evidence="1" key="1">
    <citation type="submission" date="2021-06" db="EMBL/GenBank/DDBJ databases">
        <authorList>
            <person name="Kallberg Y."/>
            <person name="Tangrot J."/>
            <person name="Rosling A."/>
        </authorList>
    </citation>
    <scope>NUCLEOTIDE SEQUENCE</scope>
    <source>
        <strain evidence="1">MA461A</strain>
    </source>
</reference>
<comment type="caution">
    <text evidence="1">The sequence shown here is derived from an EMBL/GenBank/DDBJ whole genome shotgun (WGS) entry which is preliminary data.</text>
</comment>
<dbReference type="EMBL" id="CAJVQC010010552">
    <property type="protein sequence ID" value="CAG8617950.1"/>
    <property type="molecule type" value="Genomic_DNA"/>
</dbReference>
<sequence length="72" mass="8578">MEQTIFPSETVPNYKYKEEDEADSENEEQFEKLELPNFTLNEATDFINKSFENIQPIEVYQVKKTIQSIEQQ</sequence>
<evidence type="ECO:0000313" key="1">
    <source>
        <dbReference type="EMBL" id="CAG8617950.1"/>
    </source>
</evidence>
<proteinExistence type="predicted"/>
<organism evidence="1 2">
    <name type="scientific">Racocetra persica</name>
    <dbReference type="NCBI Taxonomy" id="160502"/>
    <lineage>
        <taxon>Eukaryota</taxon>
        <taxon>Fungi</taxon>
        <taxon>Fungi incertae sedis</taxon>
        <taxon>Mucoromycota</taxon>
        <taxon>Glomeromycotina</taxon>
        <taxon>Glomeromycetes</taxon>
        <taxon>Diversisporales</taxon>
        <taxon>Gigasporaceae</taxon>
        <taxon>Racocetra</taxon>
    </lineage>
</organism>
<protein>
    <submittedName>
        <fullName evidence="1">9110_t:CDS:1</fullName>
    </submittedName>
</protein>
<keyword evidence="2" id="KW-1185">Reference proteome</keyword>
<gene>
    <name evidence="1" type="ORF">RPERSI_LOCUS6588</name>
</gene>
<evidence type="ECO:0000313" key="2">
    <source>
        <dbReference type="Proteomes" id="UP000789920"/>
    </source>
</evidence>